<gene>
    <name evidence="8" type="ORF">Voc01_083390</name>
</gene>
<dbReference type="NCBIfam" id="TIGR02983">
    <property type="entry name" value="SigE-fam_strep"/>
    <property type="match status" value="1"/>
</dbReference>
<evidence type="ECO:0000259" key="6">
    <source>
        <dbReference type="Pfam" id="PF04542"/>
    </source>
</evidence>
<reference evidence="8" key="1">
    <citation type="submission" date="2021-01" db="EMBL/GenBank/DDBJ databases">
        <title>Whole genome shotgun sequence of Virgisporangium ochraceum NBRC 16418.</title>
        <authorList>
            <person name="Komaki H."/>
            <person name="Tamura T."/>
        </authorList>
    </citation>
    <scope>NUCLEOTIDE SEQUENCE</scope>
    <source>
        <strain evidence="8">NBRC 16418</strain>
    </source>
</reference>
<evidence type="ECO:0000259" key="7">
    <source>
        <dbReference type="Pfam" id="PF08281"/>
    </source>
</evidence>
<dbReference type="PANTHER" id="PTHR43133">
    <property type="entry name" value="RNA POLYMERASE ECF-TYPE SIGMA FACTO"/>
    <property type="match status" value="1"/>
</dbReference>
<keyword evidence="2" id="KW-0805">Transcription regulation</keyword>
<dbReference type="Gene3D" id="1.10.1740.10">
    <property type="match status" value="1"/>
</dbReference>
<dbReference type="Proteomes" id="UP000635606">
    <property type="component" value="Unassembled WGS sequence"/>
</dbReference>
<comment type="similarity">
    <text evidence="1">Belongs to the sigma-70 factor family. ECF subfamily.</text>
</comment>
<dbReference type="GO" id="GO:0000428">
    <property type="term" value="C:DNA-directed RNA polymerase complex"/>
    <property type="evidence" value="ECO:0007669"/>
    <property type="project" value="UniProtKB-KW"/>
</dbReference>
<dbReference type="GO" id="GO:0003677">
    <property type="term" value="F:DNA binding"/>
    <property type="evidence" value="ECO:0007669"/>
    <property type="project" value="UniProtKB-KW"/>
</dbReference>
<sequence length="167" mass="18562">MTTSEADFRHFVDARYADLLRLAYALTGSAHDAEDLVQGSLVKVMRRWKRVEDPMAYLRRTMINQRTSGWRRLRRREIVTDAPPDSPVTDAADEVADRLTVLRALGGLPPRMRAAVALRYVADLSEVDTAAVLGCSVGTVKSQTSKGLARLRDALEPSTRVSTGRHQ</sequence>
<dbReference type="EMBL" id="BOPH01000114">
    <property type="protein sequence ID" value="GIJ73422.1"/>
    <property type="molecule type" value="Genomic_DNA"/>
</dbReference>
<protein>
    <submittedName>
        <fullName evidence="8">DNA-directed RNA polymerase sigma-70 factor</fullName>
    </submittedName>
</protein>
<keyword evidence="9" id="KW-1185">Reference proteome</keyword>
<evidence type="ECO:0000256" key="4">
    <source>
        <dbReference type="ARBA" id="ARBA00023125"/>
    </source>
</evidence>
<dbReference type="InterPro" id="IPR013325">
    <property type="entry name" value="RNA_pol_sigma_r2"/>
</dbReference>
<dbReference type="GO" id="GO:0006352">
    <property type="term" value="P:DNA-templated transcription initiation"/>
    <property type="evidence" value="ECO:0007669"/>
    <property type="project" value="InterPro"/>
</dbReference>
<dbReference type="InterPro" id="IPR014325">
    <property type="entry name" value="RNA_pol_sigma-E_actinobac"/>
</dbReference>
<feature type="domain" description="RNA polymerase sigma factor 70 region 4 type 2" evidence="7">
    <location>
        <begin position="100"/>
        <end position="151"/>
    </location>
</feature>
<dbReference type="InterPro" id="IPR039425">
    <property type="entry name" value="RNA_pol_sigma-70-like"/>
</dbReference>
<dbReference type="InterPro" id="IPR014284">
    <property type="entry name" value="RNA_pol_sigma-70_dom"/>
</dbReference>
<evidence type="ECO:0000313" key="9">
    <source>
        <dbReference type="Proteomes" id="UP000635606"/>
    </source>
</evidence>
<accession>A0A8J4EIM8</accession>
<dbReference type="AlphaFoldDB" id="A0A8J4EIM8"/>
<dbReference type="GO" id="GO:0016987">
    <property type="term" value="F:sigma factor activity"/>
    <property type="evidence" value="ECO:0007669"/>
    <property type="project" value="UniProtKB-KW"/>
</dbReference>
<evidence type="ECO:0000256" key="3">
    <source>
        <dbReference type="ARBA" id="ARBA00023082"/>
    </source>
</evidence>
<dbReference type="InterPro" id="IPR036388">
    <property type="entry name" value="WH-like_DNA-bd_sf"/>
</dbReference>
<dbReference type="Pfam" id="PF04542">
    <property type="entry name" value="Sigma70_r2"/>
    <property type="match status" value="1"/>
</dbReference>
<evidence type="ECO:0000313" key="8">
    <source>
        <dbReference type="EMBL" id="GIJ73422.1"/>
    </source>
</evidence>
<keyword evidence="5" id="KW-0804">Transcription</keyword>
<dbReference type="PANTHER" id="PTHR43133:SF50">
    <property type="entry name" value="ECF RNA POLYMERASE SIGMA FACTOR SIGM"/>
    <property type="match status" value="1"/>
</dbReference>
<dbReference type="Pfam" id="PF08281">
    <property type="entry name" value="Sigma70_r4_2"/>
    <property type="match status" value="1"/>
</dbReference>
<dbReference type="Gene3D" id="1.10.10.10">
    <property type="entry name" value="Winged helix-like DNA-binding domain superfamily/Winged helix DNA-binding domain"/>
    <property type="match status" value="1"/>
</dbReference>
<dbReference type="SUPFAM" id="SSF88659">
    <property type="entry name" value="Sigma3 and sigma4 domains of RNA polymerase sigma factors"/>
    <property type="match status" value="1"/>
</dbReference>
<dbReference type="SUPFAM" id="SSF88946">
    <property type="entry name" value="Sigma2 domain of RNA polymerase sigma factors"/>
    <property type="match status" value="1"/>
</dbReference>
<dbReference type="InterPro" id="IPR013249">
    <property type="entry name" value="RNA_pol_sigma70_r4_t2"/>
</dbReference>
<dbReference type="RefSeq" id="WP_203933246.1">
    <property type="nucleotide sequence ID" value="NZ_BOPH01000114.1"/>
</dbReference>
<keyword evidence="8" id="KW-0240">DNA-directed RNA polymerase</keyword>
<dbReference type="InterPro" id="IPR007627">
    <property type="entry name" value="RNA_pol_sigma70_r2"/>
</dbReference>
<proteinExistence type="inferred from homology"/>
<evidence type="ECO:0000256" key="2">
    <source>
        <dbReference type="ARBA" id="ARBA00023015"/>
    </source>
</evidence>
<dbReference type="NCBIfam" id="TIGR02937">
    <property type="entry name" value="sigma70-ECF"/>
    <property type="match status" value="1"/>
</dbReference>
<keyword evidence="4" id="KW-0238">DNA-binding</keyword>
<name>A0A8J4EIM8_9ACTN</name>
<evidence type="ECO:0000256" key="5">
    <source>
        <dbReference type="ARBA" id="ARBA00023163"/>
    </source>
</evidence>
<dbReference type="CDD" id="cd06171">
    <property type="entry name" value="Sigma70_r4"/>
    <property type="match status" value="1"/>
</dbReference>
<dbReference type="InterPro" id="IPR013324">
    <property type="entry name" value="RNA_pol_sigma_r3/r4-like"/>
</dbReference>
<comment type="caution">
    <text evidence="8">The sequence shown here is derived from an EMBL/GenBank/DDBJ whole genome shotgun (WGS) entry which is preliminary data.</text>
</comment>
<evidence type="ECO:0000256" key="1">
    <source>
        <dbReference type="ARBA" id="ARBA00010641"/>
    </source>
</evidence>
<feature type="domain" description="RNA polymerase sigma-70 region 2" evidence="6">
    <location>
        <begin position="12"/>
        <end position="76"/>
    </location>
</feature>
<organism evidence="8 9">
    <name type="scientific">Virgisporangium ochraceum</name>
    <dbReference type="NCBI Taxonomy" id="65505"/>
    <lineage>
        <taxon>Bacteria</taxon>
        <taxon>Bacillati</taxon>
        <taxon>Actinomycetota</taxon>
        <taxon>Actinomycetes</taxon>
        <taxon>Micromonosporales</taxon>
        <taxon>Micromonosporaceae</taxon>
        <taxon>Virgisporangium</taxon>
    </lineage>
</organism>
<keyword evidence="3" id="KW-0731">Sigma factor</keyword>